<reference evidence="1 2" key="1">
    <citation type="submission" date="2019-04" db="EMBL/GenBank/DDBJ databases">
        <title>Friends and foes A comparative genomics studyof 23 Aspergillus species from section Flavi.</title>
        <authorList>
            <consortium name="DOE Joint Genome Institute"/>
            <person name="Kjaerbolling I."/>
            <person name="Vesth T."/>
            <person name="Frisvad J.C."/>
            <person name="Nybo J.L."/>
            <person name="Theobald S."/>
            <person name="Kildgaard S."/>
            <person name="Isbrandt T."/>
            <person name="Kuo A."/>
            <person name="Sato A."/>
            <person name="Lyhne E.K."/>
            <person name="Kogle M.E."/>
            <person name="Wiebenga A."/>
            <person name="Kun R.S."/>
            <person name="Lubbers R.J."/>
            <person name="Makela M.R."/>
            <person name="Barry K."/>
            <person name="Chovatia M."/>
            <person name="Clum A."/>
            <person name="Daum C."/>
            <person name="Haridas S."/>
            <person name="He G."/>
            <person name="LaButti K."/>
            <person name="Lipzen A."/>
            <person name="Mondo S."/>
            <person name="Riley R."/>
            <person name="Salamov A."/>
            <person name="Simmons B.A."/>
            <person name="Magnuson J.K."/>
            <person name="Henrissat B."/>
            <person name="Mortensen U.H."/>
            <person name="Larsen T.O."/>
            <person name="Devries R.P."/>
            <person name="Grigoriev I.V."/>
            <person name="Machida M."/>
            <person name="Baker S.E."/>
            <person name="Andersen M.R."/>
        </authorList>
    </citation>
    <scope>NUCLEOTIDE SEQUENCE [LARGE SCALE GENOMIC DNA]</scope>
    <source>
        <strain evidence="1 2">IBT 29228</strain>
    </source>
</reference>
<gene>
    <name evidence="1" type="ORF">BDV26DRAFT_262765</name>
</gene>
<protein>
    <submittedName>
        <fullName evidence="1">Uncharacterized protein</fullName>
    </submittedName>
</protein>
<sequence length="88" mass="10149">MWHLLERKTNLFAFNQPVGTRREVFLEEKRPPSPYRIFRVASSLVGTMCSGGVWAVVNTTATLDHQIQFQVDFRNSLPPSLFLRKEIA</sequence>
<proteinExistence type="predicted"/>
<accession>A0A5N7B7T8</accession>
<dbReference type="EMBL" id="ML736217">
    <property type="protein sequence ID" value="KAE8377813.1"/>
    <property type="molecule type" value="Genomic_DNA"/>
</dbReference>
<dbReference type="Proteomes" id="UP000326198">
    <property type="component" value="Unassembled WGS sequence"/>
</dbReference>
<evidence type="ECO:0000313" key="2">
    <source>
        <dbReference type="Proteomes" id="UP000326198"/>
    </source>
</evidence>
<name>A0A5N7B7T8_9EURO</name>
<organism evidence="1 2">
    <name type="scientific">Aspergillus bertholletiae</name>
    <dbReference type="NCBI Taxonomy" id="1226010"/>
    <lineage>
        <taxon>Eukaryota</taxon>
        <taxon>Fungi</taxon>
        <taxon>Dikarya</taxon>
        <taxon>Ascomycota</taxon>
        <taxon>Pezizomycotina</taxon>
        <taxon>Eurotiomycetes</taxon>
        <taxon>Eurotiomycetidae</taxon>
        <taxon>Eurotiales</taxon>
        <taxon>Aspergillaceae</taxon>
        <taxon>Aspergillus</taxon>
        <taxon>Aspergillus subgen. Circumdati</taxon>
    </lineage>
</organism>
<keyword evidence="2" id="KW-1185">Reference proteome</keyword>
<dbReference type="AlphaFoldDB" id="A0A5N7B7T8"/>
<evidence type="ECO:0000313" key="1">
    <source>
        <dbReference type="EMBL" id="KAE8377813.1"/>
    </source>
</evidence>